<comment type="caution">
    <text evidence="1">The sequence shown here is derived from an EMBL/GenBank/DDBJ whole genome shotgun (WGS) entry which is preliminary data.</text>
</comment>
<accession>A0A645BJA8</accession>
<dbReference type="AlphaFoldDB" id="A0A645BJA8"/>
<evidence type="ECO:0000313" key="1">
    <source>
        <dbReference type="EMBL" id="MPM65437.1"/>
    </source>
</evidence>
<dbReference type="SUPFAM" id="SSF102405">
    <property type="entry name" value="MCP/YpsA-like"/>
    <property type="match status" value="1"/>
</dbReference>
<evidence type="ECO:0008006" key="2">
    <source>
        <dbReference type="Google" id="ProtNLM"/>
    </source>
</evidence>
<dbReference type="Pfam" id="PF06908">
    <property type="entry name" value="YpsA"/>
    <property type="match status" value="1"/>
</dbReference>
<dbReference type="EMBL" id="VSSQ01020515">
    <property type="protein sequence ID" value="MPM65437.1"/>
    <property type="molecule type" value="Genomic_DNA"/>
</dbReference>
<dbReference type="Gene3D" id="3.40.50.450">
    <property type="match status" value="1"/>
</dbReference>
<protein>
    <recommendedName>
        <fullName evidence="2">DUF1273 domain-containing protein</fullName>
    </recommendedName>
</protein>
<sequence>MGCVCCFTGHRFSGLPFGSDESDEKCMKLTDLIYKQIRFLYDFCGVDTFITGMALGIDQIAAEQTLSIKRSHPNIRLICALPCEKQYSKWTYEQEARFRAILSKADDSKILQVNYSPDCMHKRNKYMVDNSDFVLAVWDGSSGGTSQTVRYSLKKKKRVIIINPVTFEIKKENI</sequence>
<gene>
    <name evidence="1" type="ORF">SDC9_112333</name>
</gene>
<dbReference type="PANTHER" id="PTHR38440:SF1">
    <property type="entry name" value="UPF0398 PROTEIN SPR0331"/>
    <property type="match status" value="1"/>
</dbReference>
<dbReference type="InterPro" id="IPR010697">
    <property type="entry name" value="YspA"/>
</dbReference>
<proteinExistence type="predicted"/>
<organism evidence="1">
    <name type="scientific">bioreactor metagenome</name>
    <dbReference type="NCBI Taxonomy" id="1076179"/>
    <lineage>
        <taxon>unclassified sequences</taxon>
        <taxon>metagenomes</taxon>
        <taxon>ecological metagenomes</taxon>
    </lineage>
</organism>
<dbReference type="PANTHER" id="PTHR38440">
    <property type="entry name" value="UPF0398 PROTEIN YPSA"/>
    <property type="match status" value="1"/>
</dbReference>
<reference evidence="1" key="1">
    <citation type="submission" date="2019-08" db="EMBL/GenBank/DDBJ databases">
        <authorList>
            <person name="Kucharzyk K."/>
            <person name="Murdoch R.W."/>
            <person name="Higgins S."/>
            <person name="Loffler F."/>
        </authorList>
    </citation>
    <scope>NUCLEOTIDE SEQUENCE</scope>
</reference>
<name>A0A645BJA8_9ZZZZ</name>